<evidence type="ECO:0000256" key="1">
    <source>
        <dbReference type="SAM" id="MobiDB-lite"/>
    </source>
</evidence>
<organism evidence="2 3">
    <name type="scientific">Nocardiopsis exhalans</name>
    <dbReference type="NCBI Taxonomy" id="163604"/>
    <lineage>
        <taxon>Bacteria</taxon>
        <taxon>Bacillati</taxon>
        <taxon>Actinomycetota</taxon>
        <taxon>Actinomycetes</taxon>
        <taxon>Streptosporangiales</taxon>
        <taxon>Nocardiopsidaceae</taxon>
        <taxon>Nocardiopsis</taxon>
    </lineage>
</organism>
<feature type="compositionally biased region" description="Polar residues" evidence="1">
    <location>
        <begin position="142"/>
        <end position="156"/>
    </location>
</feature>
<proteinExistence type="predicted"/>
<accession>A0ABY5DIY9</accession>
<dbReference type="Proteomes" id="UP001055940">
    <property type="component" value="Chromosome"/>
</dbReference>
<name>A0ABY5DIY9_9ACTN</name>
<gene>
    <name evidence="2" type="ORF">NE857_11985</name>
</gene>
<dbReference type="Pfam" id="PF11259">
    <property type="entry name" value="DUF3060"/>
    <property type="match status" value="1"/>
</dbReference>
<evidence type="ECO:0000313" key="3">
    <source>
        <dbReference type="Proteomes" id="UP001055940"/>
    </source>
</evidence>
<evidence type="ECO:0000313" key="2">
    <source>
        <dbReference type="EMBL" id="USY23258.1"/>
    </source>
</evidence>
<dbReference type="RefSeq" id="WP_254421956.1">
    <property type="nucleotide sequence ID" value="NZ_CP099837.1"/>
</dbReference>
<sequence length="156" mass="15766">MGESMVGRVWGSVGAVALSGLLVAGCGTDPGRGEPEEVEPGSDLGQESRGEESGADAAEDNVVNDEVILVVDNGTQVHEDCANRKVVVSADDAVVVLDGPCGLVKATGRNSVVEVGAAEKIVLVGVDNQVSFASGDPEVVNQGRNTTVSEGGSAQY</sequence>
<keyword evidence="3" id="KW-1185">Reference proteome</keyword>
<protein>
    <submittedName>
        <fullName evidence="2">DUF3060 domain-containing protein</fullName>
    </submittedName>
</protein>
<dbReference type="EMBL" id="CP099837">
    <property type="protein sequence ID" value="USY23258.1"/>
    <property type="molecule type" value="Genomic_DNA"/>
</dbReference>
<feature type="region of interest" description="Disordered" evidence="1">
    <location>
        <begin position="26"/>
        <end position="61"/>
    </location>
</feature>
<dbReference type="InterPro" id="IPR021417">
    <property type="entry name" value="DUF3060"/>
</dbReference>
<reference evidence="2" key="1">
    <citation type="submission" date="2022-06" db="EMBL/GenBank/DDBJ databases">
        <authorList>
            <person name="Ping M."/>
        </authorList>
    </citation>
    <scope>NUCLEOTIDE SEQUENCE</scope>
    <source>
        <strain evidence="2">JCM11759T</strain>
    </source>
</reference>
<feature type="region of interest" description="Disordered" evidence="1">
    <location>
        <begin position="137"/>
        <end position="156"/>
    </location>
</feature>